<feature type="region of interest" description="Disordered" evidence="7">
    <location>
        <begin position="1"/>
        <end position="23"/>
    </location>
</feature>
<feature type="transmembrane region" description="Helical" evidence="8">
    <location>
        <begin position="382"/>
        <end position="415"/>
    </location>
</feature>
<feature type="transmembrane region" description="Helical" evidence="8">
    <location>
        <begin position="427"/>
        <end position="458"/>
    </location>
</feature>
<feature type="transmembrane region" description="Helical" evidence="8">
    <location>
        <begin position="48"/>
        <end position="68"/>
    </location>
</feature>
<evidence type="ECO:0000313" key="10">
    <source>
        <dbReference type="Proteomes" id="UP001597492"/>
    </source>
</evidence>
<evidence type="ECO:0000256" key="8">
    <source>
        <dbReference type="SAM" id="Phobius"/>
    </source>
</evidence>
<comment type="similarity">
    <text evidence="2">Belongs to the nucleobase:cation symporter-2 (NCS2) (TC 2.A.40) family. Azg-like subfamily.</text>
</comment>
<protein>
    <submittedName>
        <fullName evidence="9">NCS2 family permease</fullName>
    </submittedName>
</protein>
<evidence type="ECO:0000256" key="6">
    <source>
        <dbReference type="ARBA" id="ARBA00023136"/>
    </source>
</evidence>
<dbReference type="PANTHER" id="PTHR43337">
    <property type="entry name" value="XANTHINE/URACIL PERMEASE C887.17-RELATED"/>
    <property type="match status" value="1"/>
</dbReference>
<feature type="transmembrane region" description="Helical" evidence="8">
    <location>
        <begin position="229"/>
        <end position="250"/>
    </location>
</feature>
<dbReference type="RefSeq" id="WP_026339692.1">
    <property type="nucleotide sequence ID" value="NZ_JBHUNE010000006.1"/>
</dbReference>
<feature type="transmembrane region" description="Helical" evidence="8">
    <location>
        <begin position="134"/>
        <end position="154"/>
    </location>
</feature>
<feature type="transmembrane region" description="Helical" evidence="8">
    <location>
        <begin position="470"/>
        <end position="488"/>
    </location>
</feature>
<comment type="caution">
    <text evidence="9">The sequence shown here is derived from an EMBL/GenBank/DDBJ whole genome shotgun (WGS) entry which is preliminary data.</text>
</comment>
<keyword evidence="3" id="KW-0813">Transport</keyword>
<evidence type="ECO:0000256" key="3">
    <source>
        <dbReference type="ARBA" id="ARBA00022448"/>
    </source>
</evidence>
<accession>A0ABW5UXA0</accession>
<keyword evidence="4 8" id="KW-0812">Transmembrane</keyword>
<keyword evidence="6 8" id="KW-0472">Membrane</keyword>
<evidence type="ECO:0000256" key="7">
    <source>
        <dbReference type="SAM" id="MobiDB-lite"/>
    </source>
</evidence>
<feature type="transmembrane region" description="Helical" evidence="8">
    <location>
        <begin position="166"/>
        <end position="186"/>
    </location>
</feature>
<organism evidence="9 10">
    <name type="scientific">Gulosibacter faecalis</name>
    <dbReference type="NCBI Taxonomy" id="272240"/>
    <lineage>
        <taxon>Bacteria</taxon>
        <taxon>Bacillati</taxon>
        <taxon>Actinomycetota</taxon>
        <taxon>Actinomycetes</taxon>
        <taxon>Micrococcales</taxon>
        <taxon>Microbacteriaceae</taxon>
        <taxon>Gulosibacter</taxon>
    </lineage>
</organism>
<reference evidence="10" key="1">
    <citation type="journal article" date="2019" name="Int. J. Syst. Evol. Microbiol.">
        <title>The Global Catalogue of Microorganisms (GCM) 10K type strain sequencing project: providing services to taxonomists for standard genome sequencing and annotation.</title>
        <authorList>
            <consortium name="The Broad Institute Genomics Platform"/>
            <consortium name="The Broad Institute Genome Sequencing Center for Infectious Disease"/>
            <person name="Wu L."/>
            <person name="Ma J."/>
        </authorList>
    </citation>
    <scope>NUCLEOTIDE SEQUENCE [LARGE SCALE GENOMIC DNA]</scope>
    <source>
        <strain evidence="10">TISTR 1514</strain>
    </source>
</reference>
<keyword evidence="5 8" id="KW-1133">Transmembrane helix</keyword>
<dbReference type="PANTHER" id="PTHR43337:SF1">
    <property type="entry name" value="XANTHINE_URACIL PERMEASE C887.17-RELATED"/>
    <property type="match status" value="1"/>
</dbReference>
<evidence type="ECO:0000256" key="5">
    <source>
        <dbReference type="ARBA" id="ARBA00022989"/>
    </source>
</evidence>
<comment type="subcellular location">
    <subcellularLocation>
        <location evidence="1">Endomembrane system</location>
        <topology evidence="1">Multi-pass membrane protein</topology>
    </subcellularLocation>
</comment>
<keyword evidence="10" id="KW-1185">Reference proteome</keyword>
<feature type="transmembrane region" description="Helical" evidence="8">
    <location>
        <begin position="198"/>
        <end position="222"/>
    </location>
</feature>
<feature type="transmembrane region" description="Helical" evidence="8">
    <location>
        <begin position="292"/>
        <end position="310"/>
    </location>
</feature>
<dbReference type="EMBL" id="JBHUNE010000006">
    <property type="protein sequence ID" value="MFD2758040.1"/>
    <property type="molecule type" value="Genomic_DNA"/>
</dbReference>
<evidence type="ECO:0000313" key="9">
    <source>
        <dbReference type="EMBL" id="MFD2758040.1"/>
    </source>
</evidence>
<dbReference type="InterPro" id="IPR006043">
    <property type="entry name" value="NCS2"/>
</dbReference>
<evidence type="ECO:0000256" key="4">
    <source>
        <dbReference type="ARBA" id="ARBA00022692"/>
    </source>
</evidence>
<dbReference type="InterPro" id="IPR045018">
    <property type="entry name" value="Azg-like"/>
</dbReference>
<name>A0ABW5UXA0_9MICO</name>
<feature type="transmembrane region" description="Helical" evidence="8">
    <location>
        <begin position="89"/>
        <end position="114"/>
    </location>
</feature>
<gene>
    <name evidence="9" type="ORF">ACFSW7_06585</name>
</gene>
<evidence type="ECO:0000256" key="1">
    <source>
        <dbReference type="ARBA" id="ARBA00004127"/>
    </source>
</evidence>
<dbReference type="Proteomes" id="UP001597492">
    <property type="component" value="Unassembled WGS sequence"/>
</dbReference>
<proteinExistence type="inferred from homology"/>
<dbReference type="Pfam" id="PF00860">
    <property type="entry name" value="Xan_ur_permease"/>
    <property type="match status" value="1"/>
</dbReference>
<sequence>MAKHPATDVNASPKPANEPGSPTGGWFDRIFNFSGRGTTVGRELRGGVVTFVTISYILVLNPLVLGGAPSADVKGGILESMQVASTTALAAGVLTILFGFIANLPFALAAGLGINSFLAVSMVHQVTWPEAMGLVLLNGVVIVILGATGARTAIFNAVPAGLKSAITVGIGMFIAFVGLVNSGFVTRTEGGPPVQLGLAGSISSIPTVLFIVTLLIVAVLLIRNVPGAILIGIVIGTVLSLIAEAIWHLGASSDDNPGGWHLTVPSLPEQIVSLPDLSLVGAVDPFGSFERVGPVAALMLLLTLVFMNFFDAMGAMTGLARNAGLAHADGTFPRIRHAFVLEGFGAVVGGATSSSSNTIYVDSASGIGEGARTGFASVVTGALFLVAMFFTPLAVIVPMEVGSAALVIVGAMMMMQVTDIDWKDFSIALPAFLTIIAMPLTYSIANGIGVGFIAFVVVNALAGNLRKIHWLLWIVGLGFVIYFARSPIEALLG</sequence>
<evidence type="ECO:0000256" key="2">
    <source>
        <dbReference type="ARBA" id="ARBA00005697"/>
    </source>
</evidence>